<evidence type="ECO:0000256" key="1">
    <source>
        <dbReference type="SAM" id="MobiDB-lite"/>
    </source>
</evidence>
<dbReference type="InterPro" id="IPR009045">
    <property type="entry name" value="Zn_M74/Hedgehog-like"/>
</dbReference>
<protein>
    <recommendedName>
        <fullName evidence="2">D-alanyl-D-alanine carboxypeptidase-like core domain-containing protein</fullName>
    </recommendedName>
</protein>
<name>A0A2S4JQK8_9SPIO</name>
<dbReference type="CDD" id="cd14852">
    <property type="entry name" value="LD-carboxypeptidase"/>
    <property type="match status" value="1"/>
</dbReference>
<dbReference type="GO" id="GO:0008233">
    <property type="term" value="F:peptidase activity"/>
    <property type="evidence" value="ECO:0007669"/>
    <property type="project" value="InterPro"/>
</dbReference>
<feature type="region of interest" description="Disordered" evidence="1">
    <location>
        <begin position="1"/>
        <end position="24"/>
    </location>
</feature>
<gene>
    <name evidence="3" type="ORF">AU468_07550</name>
</gene>
<sequence length="341" mass="38528">MPWAKPWSNSPPHKRNEPPRTVARPGSTPLAVVLALLAPAALTLAGCLPDFGGTGTTATTGEDTPGNHAARPAGGAEEAPPAITAWDDLPDSFLPHRDFTLTLGDLRELLAGESSQIAETILESPQEFLGLMGQALEMPRDLFVLVDKETPLPADYVPRDLVDLTKYQDRLTLNREGLSLRKILMPDLLAMVEEAAREGVILDLSSTYRSYAYQEWLFQYWVDRIGQERAERSSARPGSSQHQLGTAIDFGSVTGPFAEHPAGRWLAEKGWRYGFSLSYPQGYEDVTGYIYEPWHFRYISRPGTRLERFFFDGIQQYFLEFWDRREPFFRERYHSTSPSRW</sequence>
<dbReference type="AlphaFoldDB" id="A0A2S4JQK8"/>
<dbReference type="Proteomes" id="UP000237350">
    <property type="component" value="Unassembled WGS sequence"/>
</dbReference>
<dbReference type="InterPro" id="IPR003709">
    <property type="entry name" value="VanY-like_core_dom"/>
</dbReference>
<dbReference type="EMBL" id="LPWH01000064">
    <property type="protein sequence ID" value="POR01801.1"/>
    <property type="molecule type" value="Genomic_DNA"/>
</dbReference>
<dbReference type="RefSeq" id="WP_181015469.1">
    <property type="nucleotide sequence ID" value="NZ_LPWH01000064.1"/>
</dbReference>
<dbReference type="GO" id="GO:0006508">
    <property type="term" value="P:proteolysis"/>
    <property type="evidence" value="ECO:0007669"/>
    <property type="project" value="InterPro"/>
</dbReference>
<evidence type="ECO:0000259" key="2">
    <source>
        <dbReference type="Pfam" id="PF02557"/>
    </source>
</evidence>
<evidence type="ECO:0000313" key="4">
    <source>
        <dbReference type="Proteomes" id="UP000237350"/>
    </source>
</evidence>
<dbReference type="PANTHER" id="PTHR34385">
    <property type="entry name" value="D-ALANYL-D-ALANINE CARBOXYPEPTIDASE"/>
    <property type="match status" value="1"/>
</dbReference>
<dbReference type="PANTHER" id="PTHR34385:SF1">
    <property type="entry name" value="PEPTIDOGLYCAN L-ALANYL-D-GLUTAMATE ENDOPEPTIDASE CWLK"/>
    <property type="match status" value="1"/>
</dbReference>
<dbReference type="InterPro" id="IPR058193">
    <property type="entry name" value="VanY/YodJ_core_dom"/>
</dbReference>
<dbReference type="Pfam" id="PF02557">
    <property type="entry name" value="VanY"/>
    <property type="match status" value="1"/>
</dbReference>
<accession>A0A2S4JQK8</accession>
<keyword evidence="4" id="KW-1185">Reference proteome</keyword>
<organism evidence="3 4">
    <name type="scientific">Alkalispirochaeta sphaeroplastigenens</name>
    <dbReference type="NCBI Taxonomy" id="1187066"/>
    <lineage>
        <taxon>Bacteria</taxon>
        <taxon>Pseudomonadati</taxon>
        <taxon>Spirochaetota</taxon>
        <taxon>Spirochaetia</taxon>
        <taxon>Spirochaetales</taxon>
        <taxon>Spirochaetaceae</taxon>
        <taxon>Alkalispirochaeta</taxon>
    </lineage>
</organism>
<reference evidence="4" key="1">
    <citation type="submission" date="2015-12" db="EMBL/GenBank/DDBJ databases">
        <authorList>
            <person name="Lodha T.D."/>
            <person name="Chintalapati S."/>
            <person name="Chintalapati V.R."/>
            <person name="Sravanthi T."/>
        </authorList>
    </citation>
    <scope>NUCLEOTIDE SEQUENCE [LARGE SCALE GENOMIC DNA]</scope>
    <source>
        <strain evidence="4">JC133</strain>
    </source>
</reference>
<comment type="caution">
    <text evidence="3">The sequence shown here is derived from an EMBL/GenBank/DDBJ whole genome shotgun (WGS) entry which is preliminary data.</text>
</comment>
<proteinExistence type="predicted"/>
<feature type="region of interest" description="Disordered" evidence="1">
    <location>
        <begin position="56"/>
        <end position="82"/>
    </location>
</feature>
<dbReference type="InterPro" id="IPR052179">
    <property type="entry name" value="DD-CPase-like"/>
</dbReference>
<dbReference type="SUPFAM" id="SSF55166">
    <property type="entry name" value="Hedgehog/DD-peptidase"/>
    <property type="match status" value="1"/>
</dbReference>
<evidence type="ECO:0000313" key="3">
    <source>
        <dbReference type="EMBL" id="POR01801.1"/>
    </source>
</evidence>
<feature type="domain" description="D-alanyl-D-alanine carboxypeptidase-like core" evidence="2">
    <location>
        <begin position="179"/>
        <end position="300"/>
    </location>
</feature>
<dbReference type="Gene3D" id="3.30.1380.10">
    <property type="match status" value="1"/>
</dbReference>